<feature type="signal peptide" evidence="1">
    <location>
        <begin position="1"/>
        <end position="26"/>
    </location>
</feature>
<dbReference type="HOGENOM" id="CLU_1473015_0_0_9"/>
<name>A0A125W6B1_ENTFL</name>
<organism evidence="2 3">
    <name type="scientific">Enterococcus faecalis TX4248</name>
    <dbReference type="NCBI Taxonomy" id="749495"/>
    <lineage>
        <taxon>Bacteria</taxon>
        <taxon>Bacillati</taxon>
        <taxon>Bacillota</taxon>
        <taxon>Bacilli</taxon>
        <taxon>Lactobacillales</taxon>
        <taxon>Enterococcaceae</taxon>
        <taxon>Enterococcus</taxon>
    </lineage>
</organism>
<evidence type="ECO:0000256" key="1">
    <source>
        <dbReference type="SAM" id="SignalP"/>
    </source>
</evidence>
<proteinExistence type="predicted"/>
<gene>
    <name evidence="2" type="ORF">HMPREF9498_01553</name>
</gene>
<keyword evidence="1" id="KW-0732">Signal</keyword>
<evidence type="ECO:0000313" key="3">
    <source>
        <dbReference type="Proteomes" id="UP000004846"/>
    </source>
</evidence>
<comment type="caution">
    <text evidence="2">The sequence shown here is derived from an EMBL/GenBank/DDBJ whole genome shotgun (WGS) entry which is preliminary data.</text>
</comment>
<evidence type="ECO:0008006" key="4">
    <source>
        <dbReference type="Google" id="ProtNLM"/>
    </source>
</evidence>
<accession>A0A125W6B1</accession>
<dbReference type="Proteomes" id="UP000004846">
    <property type="component" value="Unassembled WGS sequence"/>
</dbReference>
<dbReference type="RefSeq" id="WP_002357217.1">
    <property type="nucleotide sequence ID" value="NZ_GL454451.1"/>
</dbReference>
<dbReference type="EMBL" id="AEBR01000050">
    <property type="protein sequence ID" value="EFM82827.1"/>
    <property type="molecule type" value="Genomic_DNA"/>
</dbReference>
<reference evidence="2 3" key="1">
    <citation type="submission" date="2010-07" db="EMBL/GenBank/DDBJ databases">
        <authorList>
            <person name="Sid Ahmed O."/>
        </authorList>
    </citation>
    <scope>NUCLEOTIDE SEQUENCE [LARGE SCALE GENOMIC DNA]</scope>
    <source>
        <strain evidence="2 3">TX4248</strain>
    </source>
</reference>
<dbReference type="AlphaFoldDB" id="A0A125W6B1"/>
<evidence type="ECO:0000313" key="2">
    <source>
        <dbReference type="EMBL" id="EFM82827.1"/>
    </source>
</evidence>
<feature type="chain" id="PRO_5007181558" description="WxL domain-containing protein" evidence="1">
    <location>
        <begin position="27"/>
        <end position="183"/>
    </location>
</feature>
<protein>
    <recommendedName>
        <fullName evidence="4">WxL domain-containing protein</fullName>
    </recommendedName>
</protein>
<sequence length="183" mass="19066">MNKKIIGLTVTLGTGIFLIGQQTVNAADNTNTTANVSVLGGGLTITPLAQINFGTVTKDGQDHTQPDQSKSQLIINDNRGTTNTGWYLTANLEDKGKGVTGLDGMTLHLDTKKPDGSSEKGTFTGVDLTTDASTIISLDKSDIRLSDTVTTADLNATLNIPKSIAANTYSGTIVWNAIDGAPA</sequence>